<dbReference type="VEuPathDB" id="FungiDB:ASPWEDRAFT_589091"/>
<protein>
    <recommendedName>
        <fullName evidence="1">mitogen-activated protein kinase</fullName>
        <ecNumber evidence="1">2.7.11.24</ecNumber>
    </recommendedName>
</protein>
<evidence type="ECO:0000256" key="7">
    <source>
        <dbReference type="ARBA" id="ARBA00048130"/>
    </source>
</evidence>
<organism evidence="9 10">
    <name type="scientific">Aspergillus wentii DTO 134E9</name>
    <dbReference type="NCBI Taxonomy" id="1073089"/>
    <lineage>
        <taxon>Eukaryota</taxon>
        <taxon>Fungi</taxon>
        <taxon>Dikarya</taxon>
        <taxon>Ascomycota</taxon>
        <taxon>Pezizomycotina</taxon>
        <taxon>Eurotiomycetes</taxon>
        <taxon>Eurotiomycetidae</taxon>
        <taxon>Eurotiales</taxon>
        <taxon>Aspergillaceae</taxon>
        <taxon>Aspergillus</taxon>
        <taxon>Aspergillus subgen. Cremei</taxon>
    </lineage>
</organism>
<evidence type="ECO:0000256" key="6">
    <source>
        <dbReference type="ARBA" id="ARBA00047919"/>
    </source>
</evidence>
<keyword evidence="4" id="KW-0418">Kinase</keyword>
<keyword evidence="10" id="KW-1185">Reference proteome</keyword>
<dbReference type="Proteomes" id="UP000184383">
    <property type="component" value="Unassembled WGS sequence"/>
</dbReference>
<keyword evidence="2" id="KW-0808">Transferase</keyword>
<evidence type="ECO:0000259" key="8">
    <source>
        <dbReference type="PROSITE" id="PS50011"/>
    </source>
</evidence>
<dbReference type="SUPFAM" id="SSF56112">
    <property type="entry name" value="Protein kinase-like (PK-like)"/>
    <property type="match status" value="1"/>
</dbReference>
<keyword evidence="3" id="KW-0547">Nucleotide-binding</keyword>
<dbReference type="STRING" id="1073089.A0A1L9RCN1"/>
<dbReference type="EMBL" id="KV878214">
    <property type="protein sequence ID" value="OJJ32672.1"/>
    <property type="molecule type" value="Genomic_DNA"/>
</dbReference>
<keyword evidence="5" id="KW-0067">ATP-binding</keyword>
<evidence type="ECO:0000256" key="2">
    <source>
        <dbReference type="ARBA" id="ARBA00022679"/>
    </source>
</evidence>
<evidence type="ECO:0000313" key="10">
    <source>
        <dbReference type="Proteomes" id="UP000184383"/>
    </source>
</evidence>
<dbReference type="PANTHER" id="PTHR48016">
    <property type="entry name" value="MAP KINASE KINASE KINASE SSK2-RELATED-RELATED"/>
    <property type="match status" value="1"/>
</dbReference>
<reference evidence="10" key="1">
    <citation type="journal article" date="2017" name="Genome Biol.">
        <title>Comparative genomics reveals high biological diversity and specific adaptations in the industrially and medically important fungal genus Aspergillus.</title>
        <authorList>
            <person name="de Vries R.P."/>
            <person name="Riley R."/>
            <person name="Wiebenga A."/>
            <person name="Aguilar-Osorio G."/>
            <person name="Amillis S."/>
            <person name="Uchima C.A."/>
            <person name="Anderluh G."/>
            <person name="Asadollahi M."/>
            <person name="Askin M."/>
            <person name="Barry K."/>
            <person name="Battaglia E."/>
            <person name="Bayram O."/>
            <person name="Benocci T."/>
            <person name="Braus-Stromeyer S.A."/>
            <person name="Caldana C."/>
            <person name="Canovas D."/>
            <person name="Cerqueira G.C."/>
            <person name="Chen F."/>
            <person name="Chen W."/>
            <person name="Choi C."/>
            <person name="Clum A."/>
            <person name="Dos Santos R.A."/>
            <person name="Damasio A.R."/>
            <person name="Diallinas G."/>
            <person name="Emri T."/>
            <person name="Fekete E."/>
            <person name="Flipphi M."/>
            <person name="Freyberg S."/>
            <person name="Gallo A."/>
            <person name="Gournas C."/>
            <person name="Habgood R."/>
            <person name="Hainaut M."/>
            <person name="Harispe M.L."/>
            <person name="Henrissat B."/>
            <person name="Hilden K.S."/>
            <person name="Hope R."/>
            <person name="Hossain A."/>
            <person name="Karabika E."/>
            <person name="Karaffa L."/>
            <person name="Karanyi Z."/>
            <person name="Krasevec N."/>
            <person name="Kuo A."/>
            <person name="Kusch H."/>
            <person name="LaButti K."/>
            <person name="Lagendijk E.L."/>
            <person name="Lapidus A."/>
            <person name="Levasseur A."/>
            <person name="Lindquist E."/>
            <person name="Lipzen A."/>
            <person name="Logrieco A.F."/>
            <person name="MacCabe A."/>
            <person name="Maekelae M.R."/>
            <person name="Malavazi I."/>
            <person name="Melin P."/>
            <person name="Meyer V."/>
            <person name="Mielnichuk N."/>
            <person name="Miskei M."/>
            <person name="Molnar A.P."/>
            <person name="Mule G."/>
            <person name="Ngan C.Y."/>
            <person name="Orejas M."/>
            <person name="Orosz E."/>
            <person name="Ouedraogo J.P."/>
            <person name="Overkamp K.M."/>
            <person name="Park H.-S."/>
            <person name="Perrone G."/>
            <person name="Piumi F."/>
            <person name="Punt P.J."/>
            <person name="Ram A.F."/>
            <person name="Ramon A."/>
            <person name="Rauscher S."/>
            <person name="Record E."/>
            <person name="Riano-Pachon D.M."/>
            <person name="Robert V."/>
            <person name="Roehrig J."/>
            <person name="Ruller R."/>
            <person name="Salamov A."/>
            <person name="Salih N.S."/>
            <person name="Samson R.A."/>
            <person name="Sandor E."/>
            <person name="Sanguinetti M."/>
            <person name="Schuetze T."/>
            <person name="Sepcic K."/>
            <person name="Shelest E."/>
            <person name="Sherlock G."/>
            <person name="Sophianopoulou V."/>
            <person name="Squina F.M."/>
            <person name="Sun H."/>
            <person name="Susca A."/>
            <person name="Todd R.B."/>
            <person name="Tsang A."/>
            <person name="Unkles S.E."/>
            <person name="van de Wiele N."/>
            <person name="van Rossen-Uffink D."/>
            <person name="Oliveira J.V."/>
            <person name="Vesth T.C."/>
            <person name="Visser J."/>
            <person name="Yu J.-H."/>
            <person name="Zhou M."/>
            <person name="Andersen M.R."/>
            <person name="Archer D.B."/>
            <person name="Baker S.E."/>
            <person name="Benoit I."/>
            <person name="Brakhage A.A."/>
            <person name="Braus G.H."/>
            <person name="Fischer R."/>
            <person name="Frisvad J.C."/>
            <person name="Goldman G.H."/>
            <person name="Houbraken J."/>
            <person name="Oakley B."/>
            <person name="Pocsi I."/>
            <person name="Scazzocchio C."/>
            <person name="Seiboth B."/>
            <person name="vanKuyk P.A."/>
            <person name="Wortman J."/>
            <person name="Dyer P.S."/>
            <person name="Grigoriev I.V."/>
        </authorList>
    </citation>
    <scope>NUCLEOTIDE SEQUENCE [LARGE SCALE GENOMIC DNA]</scope>
    <source>
        <strain evidence="10">DTO 134E9</strain>
    </source>
</reference>
<dbReference type="Pfam" id="PF00069">
    <property type="entry name" value="Pkinase"/>
    <property type="match status" value="1"/>
</dbReference>
<proteinExistence type="predicted"/>
<evidence type="ECO:0000313" key="9">
    <source>
        <dbReference type="EMBL" id="OJJ32672.1"/>
    </source>
</evidence>
<sequence length="224" mass="25267">MEYCPLGDIANCYNNPLPESVTRNVGRQVLEGLAKLHEIGIIHRDIKPQNILVLQKDPIWVKISDFGISKRVLDGQTELRTRAGTEGYVAPEVFGLVDDCAESSAYTSAVDIWSLGCLLHYLLTKSPPFMTLAALRDYCWDPMEFPEEFLIAEDVGDSGRKFIKDLLTLEPENRPKTSVDILSKWQIKKTAPKPTRRVPTEESWDGSEETFVHADLTNLDDNMV</sequence>
<accession>A0A1L9RCN1</accession>
<dbReference type="GO" id="GO:0005524">
    <property type="term" value="F:ATP binding"/>
    <property type="evidence" value="ECO:0007669"/>
    <property type="project" value="UniProtKB-KW"/>
</dbReference>
<dbReference type="InterPro" id="IPR000719">
    <property type="entry name" value="Prot_kinase_dom"/>
</dbReference>
<dbReference type="GO" id="GO:0004707">
    <property type="term" value="F:MAP kinase activity"/>
    <property type="evidence" value="ECO:0007669"/>
    <property type="project" value="UniProtKB-EC"/>
</dbReference>
<dbReference type="InterPro" id="IPR050538">
    <property type="entry name" value="MAP_kinase_kinase_kinase"/>
</dbReference>
<feature type="domain" description="Protein kinase" evidence="8">
    <location>
        <begin position="1"/>
        <end position="186"/>
    </location>
</feature>
<dbReference type="AlphaFoldDB" id="A0A1L9RCN1"/>
<dbReference type="SMART" id="SM00220">
    <property type="entry name" value="S_TKc"/>
    <property type="match status" value="1"/>
</dbReference>
<dbReference type="PROSITE" id="PS50011">
    <property type="entry name" value="PROTEIN_KINASE_DOM"/>
    <property type="match status" value="1"/>
</dbReference>
<dbReference type="EC" id="2.7.11.24" evidence="1"/>
<comment type="catalytic activity">
    <reaction evidence="7">
        <text>L-seryl-[protein] + ATP = O-phospho-L-seryl-[protein] + ADP + H(+)</text>
        <dbReference type="Rhea" id="RHEA:17989"/>
        <dbReference type="Rhea" id="RHEA-COMP:9863"/>
        <dbReference type="Rhea" id="RHEA-COMP:11604"/>
        <dbReference type="ChEBI" id="CHEBI:15378"/>
        <dbReference type="ChEBI" id="CHEBI:29999"/>
        <dbReference type="ChEBI" id="CHEBI:30616"/>
        <dbReference type="ChEBI" id="CHEBI:83421"/>
        <dbReference type="ChEBI" id="CHEBI:456216"/>
        <dbReference type="EC" id="2.7.11.24"/>
    </reaction>
    <physiologicalReaction direction="left-to-right" evidence="7">
        <dbReference type="Rhea" id="RHEA:17990"/>
    </physiologicalReaction>
</comment>
<evidence type="ECO:0000256" key="1">
    <source>
        <dbReference type="ARBA" id="ARBA00012411"/>
    </source>
</evidence>
<dbReference type="Gene3D" id="1.10.510.10">
    <property type="entry name" value="Transferase(Phosphotransferase) domain 1"/>
    <property type="match status" value="1"/>
</dbReference>
<gene>
    <name evidence="9" type="ORF">ASPWEDRAFT_589091</name>
</gene>
<evidence type="ECO:0000256" key="3">
    <source>
        <dbReference type="ARBA" id="ARBA00022741"/>
    </source>
</evidence>
<name>A0A1L9RCN1_ASPWE</name>
<dbReference type="InterPro" id="IPR011009">
    <property type="entry name" value="Kinase-like_dom_sf"/>
</dbReference>
<dbReference type="RefSeq" id="XP_040686349.1">
    <property type="nucleotide sequence ID" value="XM_040838419.1"/>
</dbReference>
<dbReference type="OrthoDB" id="10252171at2759"/>
<comment type="catalytic activity">
    <reaction evidence="6">
        <text>L-threonyl-[protein] + ATP = O-phospho-L-threonyl-[protein] + ADP + H(+)</text>
        <dbReference type="Rhea" id="RHEA:46608"/>
        <dbReference type="Rhea" id="RHEA-COMP:11060"/>
        <dbReference type="Rhea" id="RHEA-COMP:11605"/>
        <dbReference type="ChEBI" id="CHEBI:15378"/>
        <dbReference type="ChEBI" id="CHEBI:30013"/>
        <dbReference type="ChEBI" id="CHEBI:30616"/>
        <dbReference type="ChEBI" id="CHEBI:61977"/>
        <dbReference type="ChEBI" id="CHEBI:456216"/>
        <dbReference type="EC" id="2.7.11.24"/>
    </reaction>
    <physiologicalReaction direction="left-to-right" evidence="6">
        <dbReference type="Rhea" id="RHEA:46609"/>
    </physiologicalReaction>
</comment>
<evidence type="ECO:0000256" key="4">
    <source>
        <dbReference type="ARBA" id="ARBA00022777"/>
    </source>
</evidence>
<dbReference type="PANTHER" id="PTHR48016:SF56">
    <property type="entry name" value="MAPKK KINASE"/>
    <property type="match status" value="1"/>
</dbReference>
<evidence type="ECO:0000256" key="5">
    <source>
        <dbReference type="ARBA" id="ARBA00022840"/>
    </source>
</evidence>
<dbReference type="GeneID" id="63754267"/>
<dbReference type="InterPro" id="IPR008271">
    <property type="entry name" value="Ser/Thr_kinase_AS"/>
</dbReference>
<dbReference type="PROSITE" id="PS00108">
    <property type="entry name" value="PROTEIN_KINASE_ST"/>
    <property type="match status" value="1"/>
</dbReference>